<dbReference type="PANTHER" id="PTHR23517:SF3">
    <property type="entry name" value="INTEGRAL MEMBRANE TRANSPORT PROTEIN"/>
    <property type="match status" value="1"/>
</dbReference>
<feature type="transmembrane region" description="Helical" evidence="7">
    <location>
        <begin position="77"/>
        <end position="94"/>
    </location>
</feature>
<feature type="transmembrane region" description="Helical" evidence="7">
    <location>
        <begin position="329"/>
        <end position="349"/>
    </location>
</feature>
<evidence type="ECO:0000256" key="7">
    <source>
        <dbReference type="SAM" id="Phobius"/>
    </source>
</evidence>
<name>A0ABZ2T805_9ENTE</name>
<dbReference type="Proteomes" id="UP000195080">
    <property type="component" value="Chromosome"/>
</dbReference>
<dbReference type="PROSITE" id="PS50850">
    <property type="entry name" value="MFS"/>
    <property type="match status" value="1"/>
</dbReference>
<dbReference type="PANTHER" id="PTHR23517">
    <property type="entry name" value="RESISTANCE PROTEIN MDTM, PUTATIVE-RELATED-RELATED"/>
    <property type="match status" value="1"/>
</dbReference>
<keyword evidence="2" id="KW-0813">Transport</keyword>
<feature type="transmembrane region" description="Helical" evidence="7">
    <location>
        <begin position="293"/>
        <end position="317"/>
    </location>
</feature>
<gene>
    <name evidence="9" type="ORF">A5866_002594</name>
</gene>
<evidence type="ECO:0000256" key="5">
    <source>
        <dbReference type="ARBA" id="ARBA00022989"/>
    </source>
</evidence>
<dbReference type="InterPro" id="IPR050171">
    <property type="entry name" value="MFS_Transporters"/>
</dbReference>
<evidence type="ECO:0000259" key="8">
    <source>
        <dbReference type="PROSITE" id="PS50850"/>
    </source>
</evidence>
<feature type="transmembrane region" description="Helical" evidence="7">
    <location>
        <begin position="231"/>
        <end position="255"/>
    </location>
</feature>
<evidence type="ECO:0000256" key="4">
    <source>
        <dbReference type="ARBA" id="ARBA00022692"/>
    </source>
</evidence>
<feature type="transmembrane region" description="Helical" evidence="7">
    <location>
        <begin position="205"/>
        <end position="225"/>
    </location>
</feature>
<dbReference type="InterPro" id="IPR020846">
    <property type="entry name" value="MFS_dom"/>
</dbReference>
<comment type="subcellular location">
    <subcellularLocation>
        <location evidence="1">Cell membrane</location>
        <topology evidence="1">Multi-pass membrane protein</topology>
    </subcellularLocation>
</comment>
<evidence type="ECO:0000256" key="1">
    <source>
        <dbReference type="ARBA" id="ARBA00004651"/>
    </source>
</evidence>
<reference evidence="9 10" key="2">
    <citation type="submission" date="2024-03" db="EMBL/GenBank/DDBJ databases">
        <title>The Genome Sequence of Enterococcus sp. DIV0727d.</title>
        <authorList>
            <consortium name="The Broad Institute Genomics Platform"/>
            <consortium name="The Broad Institute Microbial Omics Core"/>
            <consortium name="The Broad Institute Genomic Center for Infectious Diseases"/>
            <person name="Earl A."/>
            <person name="Manson A."/>
            <person name="Gilmore M."/>
            <person name="Schwartman J."/>
            <person name="Shea T."/>
            <person name="Abouelleil A."/>
            <person name="Cao P."/>
            <person name="Chapman S."/>
            <person name="Cusick C."/>
            <person name="Young S."/>
            <person name="Neafsey D."/>
            <person name="Nusbaum C."/>
            <person name="Birren B."/>
        </authorList>
    </citation>
    <scope>NUCLEOTIDE SEQUENCE [LARGE SCALE GENOMIC DNA]</scope>
    <source>
        <strain evidence="9 10">12C11_DIV0727</strain>
    </source>
</reference>
<evidence type="ECO:0000256" key="2">
    <source>
        <dbReference type="ARBA" id="ARBA00022448"/>
    </source>
</evidence>
<evidence type="ECO:0000313" key="10">
    <source>
        <dbReference type="Proteomes" id="UP000195080"/>
    </source>
</evidence>
<evidence type="ECO:0000313" key="9">
    <source>
        <dbReference type="EMBL" id="WYJ87498.1"/>
    </source>
</evidence>
<keyword evidence="10" id="KW-1185">Reference proteome</keyword>
<accession>A0ABZ2T805</accession>
<feature type="transmembrane region" description="Helical" evidence="7">
    <location>
        <begin position="55"/>
        <end position="72"/>
    </location>
</feature>
<protein>
    <recommendedName>
        <fullName evidence="8">Major facilitator superfamily (MFS) profile domain-containing protein</fullName>
    </recommendedName>
</protein>
<dbReference type="RefSeq" id="WP_086445174.1">
    <property type="nucleotide sequence ID" value="NZ_CP147248.1"/>
</dbReference>
<feature type="transmembrane region" description="Helical" evidence="7">
    <location>
        <begin position="165"/>
        <end position="184"/>
    </location>
</feature>
<feature type="transmembrane region" description="Helical" evidence="7">
    <location>
        <begin position="12"/>
        <end position="35"/>
    </location>
</feature>
<feature type="transmembrane region" description="Helical" evidence="7">
    <location>
        <begin position="267"/>
        <end position="287"/>
    </location>
</feature>
<feature type="domain" description="Major facilitator superfamily (MFS) profile" evidence="8">
    <location>
        <begin position="9"/>
        <end position="388"/>
    </location>
</feature>
<dbReference type="Gene3D" id="1.20.1250.20">
    <property type="entry name" value="MFS general substrate transporter like domains"/>
    <property type="match status" value="1"/>
</dbReference>
<feature type="transmembrane region" description="Helical" evidence="7">
    <location>
        <begin position="100"/>
        <end position="123"/>
    </location>
</feature>
<feature type="transmembrane region" description="Helical" evidence="7">
    <location>
        <begin position="135"/>
        <end position="159"/>
    </location>
</feature>
<feature type="transmembrane region" description="Helical" evidence="7">
    <location>
        <begin position="361"/>
        <end position="385"/>
    </location>
</feature>
<dbReference type="InterPro" id="IPR036259">
    <property type="entry name" value="MFS_trans_sf"/>
</dbReference>
<evidence type="ECO:0000256" key="6">
    <source>
        <dbReference type="ARBA" id="ARBA00023136"/>
    </source>
</evidence>
<reference evidence="10" key="1">
    <citation type="submission" date="2017-05" db="EMBL/GenBank/DDBJ databases">
        <title>The Genome Sequence of EEnterococcus faecalis 9F2_4866.</title>
        <authorList>
            <consortium name="The Broad Institute Genomics Platform"/>
            <consortium name="The Broad Institute Genomic Center for Infectious Diseases"/>
            <person name="Earl A."/>
            <person name="Manson A."/>
            <person name="Schwartman J."/>
            <person name="Gilmore M."/>
            <person name="Abouelleil A."/>
            <person name="Cao P."/>
            <person name="Chapman S."/>
            <person name="Cusick C."/>
            <person name="Shea T."/>
            <person name="Young S."/>
            <person name="Neafsey D."/>
            <person name="Nusbaum C."/>
            <person name="Birren B."/>
        </authorList>
    </citation>
    <scope>NUCLEOTIDE SEQUENCE [LARGE SCALE GENOMIC DNA]</scope>
    <source>
        <strain evidence="10">12C11_DIV0727</strain>
    </source>
</reference>
<keyword evidence="4 7" id="KW-0812">Transmembrane</keyword>
<dbReference type="InterPro" id="IPR011701">
    <property type="entry name" value="MFS"/>
</dbReference>
<proteinExistence type="predicted"/>
<organism evidence="9 10">
    <name type="scientific">Candidatus Enterococcus lemimoniae</name>
    <dbReference type="NCBI Taxonomy" id="1834167"/>
    <lineage>
        <taxon>Bacteria</taxon>
        <taxon>Bacillati</taxon>
        <taxon>Bacillota</taxon>
        <taxon>Bacilli</taxon>
        <taxon>Lactobacillales</taxon>
        <taxon>Enterococcaceae</taxon>
        <taxon>Enterococcus</taxon>
    </lineage>
</organism>
<keyword evidence="6 7" id="KW-0472">Membrane</keyword>
<dbReference type="SUPFAM" id="SSF103473">
    <property type="entry name" value="MFS general substrate transporter"/>
    <property type="match status" value="1"/>
</dbReference>
<dbReference type="Pfam" id="PF07690">
    <property type="entry name" value="MFS_1"/>
    <property type="match status" value="1"/>
</dbReference>
<evidence type="ECO:0000256" key="3">
    <source>
        <dbReference type="ARBA" id="ARBA00022475"/>
    </source>
</evidence>
<keyword evidence="5 7" id="KW-1133">Transmembrane helix</keyword>
<dbReference type="EMBL" id="CP147248">
    <property type="protein sequence ID" value="WYJ87498.1"/>
    <property type="molecule type" value="Genomic_DNA"/>
</dbReference>
<sequence length="395" mass="42378">MKLQKQHWLFKLSLLSVSVLLMSAPIISAALPLMFTDFPDQSKSAIETLLTVPNFGIILALLISPLCIRFFWKKNTVILGLCIALVSGILPAIINNYSMILASRFMFGAGIGLFNSLAVSLLAEFYQGDELSTMMGYQSVAGSLGSAALSFLISYLVTLGWHQTFWAYLIIIPVLLLFSFFVTIDEKKAATTSKAAAPEKITFNLAVIGLSVLIFFLFAFFMTSVVKLPEFIVSSGIGSTSSVSISAGLSTLVGIPIGLFYGKIHKLLKQTLLPLGLLLAAIGFFIISKSSNLPILIIGVLLIGIGFGASVPFIYTWTAKVAPKNAINISYTCLIIATNIGVFFSPILLNTLGNLFGNSSPAFSMLVASGGFLALAVVMGTSLLIKEKNRSLLKN</sequence>
<keyword evidence="3" id="KW-1003">Cell membrane</keyword>